<dbReference type="Pfam" id="PF25917">
    <property type="entry name" value="BSH_RND"/>
    <property type="match status" value="1"/>
</dbReference>
<dbReference type="Gene3D" id="2.40.30.170">
    <property type="match status" value="1"/>
</dbReference>
<sequence>MMASRSESATGTIPATRFWGAVGLLLGLITTGCEQKNSYVEPPPPEVTVATPVTQDVTNYFEATGTAQPVMSVDIRARVKGFLKERLFKEGAIVKEGELLMVIDEEPFRLALDQAKTRLAEAEANFTKAKQSRSREVAKAQLALDESQLQLARVAETRQRNLSGRGAGSREEMDQAEANRKKNEAQVESDRASFDQAEADYETNILVSEANVGAARTAVRTAEIELGYCRMTSPITGRISRVNYHVGNLVGDGQASLLATIVKIDPIYAYVNVNELDLLRSKNRMGAQAESQEPIELGLANEKGYPHQGKIDYQDPGVDPGTGTIRIRGVFANPDGLILPGLFVRVRVPTDQQKEALLVPERALGTDQSGQYLLVVGADDVVEYRAVKVGAQVDDLRVVEGKIKANDRVIVDGLLRARPKAKVKPMSATEAGKSIAVAEDAPRS</sequence>
<dbReference type="GO" id="GO:0005886">
    <property type="term" value="C:plasma membrane"/>
    <property type="evidence" value="ECO:0007669"/>
    <property type="project" value="TreeGrafter"/>
</dbReference>
<feature type="domain" description="Multidrug resistance protein MdtA-like alpha-helical hairpin" evidence="4">
    <location>
        <begin position="137"/>
        <end position="199"/>
    </location>
</feature>
<feature type="domain" description="Multidrug resistance protein MdtA-like beta-barrel" evidence="6">
    <location>
        <begin position="266"/>
        <end position="351"/>
    </location>
</feature>
<evidence type="ECO:0000259" key="5">
    <source>
        <dbReference type="Pfam" id="PF25917"/>
    </source>
</evidence>
<dbReference type="GO" id="GO:0030313">
    <property type="term" value="C:cell envelope"/>
    <property type="evidence" value="ECO:0007669"/>
    <property type="project" value="UniProtKB-SubCell"/>
</dbReference>
<dbReference type="InterPro" id="IPR058625">
    <property type="entry name" value="MdtA-like_BSH"/>
</dbReference>
<dbReference type="RefSeq" id="WP_406694458.1">
    <property type="nucleotide sequence ID" value="NZ_CP155447.1"/>
</dbReference>
<evidence type="ECO:0000256" key="1">
    <source>
        <dbReference type="ARBA" id="ARBA00004196"/>
    </source>
</evidence>
<dbReference type="GO" id="GO:0022857">
    <property type="term" value="F:transmembrane transporter activity"/>
    <property type="evidence" value="ECO:0007669"/>
    <property type="project" value="InterPro"/>
</dbReference>
<proteinExistence type="inferred from homology"/>
<feature type="region of interest" description="Disordered" evidence="3">
    <location>
        <begin position="158"/>
        <end position="193"/>
    </location>
</feature>
<dbReference type="PANTHER" id="PTHR30158:SF10">
    <property type="entry name" value="CATION EFFLUX PUMP"/>
    <property type="match status" value="1"/>
</dbReference>
<dbReference type="Pfam" id="PF25967">
    <property type="entry name" value="RND-MFP_C"/>
    <property type="match status" value="1"/>
</dbReference>
<comment type="subcellular location">
    <subcellularLocation>
        <location evidence="1">Cell envelope</location>
    </subcellularLocation>
</comment>
<dbReference type="AlphaFoldDB" id="A0AAU7C8W2"/>
<dbReference type="SUPFAM" id="SSF111369">
    <property type="entry name" value="HlyD-like secretion proteins"/>
    <property type="match status" value="2"/>
</dbReference>
<dbReference type="InterPro" id="IPR058624">
    <property type="entry name" value="MdtA-like_HH"/>
</dbReference>
<dbReference type="InterPro" id="IPR058627">
    <property type="entry name" value="MdtA-like_C"/>
</dbReference>
<evidence type="ECO:0000259" key="4">
    <source>
        <dbReference type="Pfam" id="PF25876"/>
    </source>
</evidence>
<dbReference type="InterPro" id="IPR058626">
    <property type="entry name" value="MdtA-like_b-barrel"/>
</dbReference>
<evidence type="ECO:0000259" key="7">
    <source>
        <dbReference type="Pfam" id="PF25967"/>
    </source>
</evidence>
<gene>
    <name evidence="8" type="ORF">V5E97_25625</name>
</gene>
<feature type="compositionally biased region" description="Basic and acidic residues" evidence="3">
    <location>
        <begin position="168"/>
        <end position="193"/>
    </location>
</feature>
<dbReference type="EMBL" id="CP155447">
    <property type="protein sequence ID" value="XBH01714.1"/>
    <property type="molecule type" value="Genomic_DNA"/>
</dbReference>
<organism evidence="8">
    <name type="scientific">Singulisphaera sp. Ch08</name>
    <dbReference type="NCBI Taxonomy" id="3120278"/>
    <lineage>
        <taxon>Bacteria</taxon>
        <taxon>Pseudomonadati</taxon>
        <taxon>Planctomycetota</taxon>
        <taxon>Planctomycetia</taxon>
        <taxon>Isosphaerales</taxon>
        <taxon>Isosphaeraceae</taxon>
        <taxon>Singulisphaera</taxon>
    </lineage>
</organism>
<name>A0AAU7C8W2_9BACT</name>
<protein>
    <submittedName>
        <fullName evidence="8">Efflux RND transporter periplasmic adaptor subunit</fullName>
    </submittedName>
</protein>
<dbReference type="GO" id="GO:0046677">
    <property type="term" value="P:response to antibiotic"/>
    <property type="evidence" value="ECO:0007669"/>
    <property type="project" value="TreeGrafter"/>
</dbReference>
<dbReference type="Pfam" id="PF25944">
    <property type="entry name" value="Beta-barrel_RND"/>
    <property type="match status" value="1"/>
</dbReference>
<dbReference type="Gene3D" id="2.40.50.100">
    <property type="match status" value="2"/>
</dbReference>
<evidence type="ECO:0000259" key="6">
    <source>
        <dbReference type="Pfam" id="PF25944"/>
    </source>
</evidence>
<dbReference type="InterPro" id="IPR006143">
    <property type="entry name" value="RND_pump_MFP"/>
</dbReference>
<dbReference type="FunFam" id="2.40.420.20:FF:000001">
    <property type="entry name" value="Efflux RND transporter periplasmic adaptor subunit"/>
    <property type="match status" value="1"/>
</dbReference>
<evidence type="ECO:0000256" key="2">
    <source>
        <dbReference type="ARBA" id="ARBA00009477"/>
    </source>
</evidence>
<accession>A0AAU7C8W2</accession>
<dbReference type="Gene3D" id="1.10.287.470">
    <property type="entry name" value="Helix hairpin bin"/>
    <property type="match status" value="3"/>
</dbReference>
<evidence type="ECO:0000313" key="8">
    <source>
        <dbReference type="EMBL" id="XBH01714.1"/>
    </source>
</evidence>
<comment type="similarity">
    <text evidence="2">Belongs to the membrane fusion protein (MFP) (TC 8.A.1) family.</text>
</comment>
<feature type="domain" description="Multidrug resistance protein MdtA-like C-terminal permuted SH3" evidence="7">
    <location>
        <begin position="356"/>
        <end position="414"/>
    </location>
</feature>
<dbReference type="PROSITE" id="PS51257">
    <property type="entry name" value="PROKAR_LIPOPROTEIN"/>
    <property type="match status" value="1"/>
</dbReference>
<dbReference type="PANTHER" id="PTHR30158">
    <property type="entry name" value="ACRA/E-RELATED COMPONENT OF DRUG EFFLUX TRANSPORTER"/>
    <property type="match status" value="1"/>
</dbReference>
<feature type="domain" description="Multidrug resistance protein MdtA-like barrel-sandwich hybrid" evidence="5">
    <location>
        <begin position="73"/>
        <end position="261"/>
    </location>
</feature>
<dbReference type="Gene3D" id="2.40.420.20">
    <property type="match status" value="1"/>
</dbReference>
<evidence type="ECO:0000256" key="3">
    <source>
        <dbReference type="SAM" id="MobiDB-lite"/>
    </source>
</evidence>
<reference evidence="8" key="1">
    <citation type="submission" date="2024-05" db="EMBL/GenBank/DDBJ databases">
        <title>Planctomycetes of the genus Singulisphaera possess chitinolytic capabilities.</title>
        <authorList>
            <person name="Ivanova A."/>
        </authorList>
    </citation>
    <scope>NUCLEOTIDE SEQUENCE</scope>
    <source>
        <strain evidence="8">Ch08T</strain>
    </source>
</reference>
<dbReference type="NCBIfam" id="TIGR01730">
    <property type="entry name" value="RND_mfp"/>
    <property type="match status" value="1"/>
</dbReference>
<dbReference type="Pfam" id="PF25876">
    <property type="entry name" value="HH_MFP_RND"/>
    <property type="match status" value="1"/>
</dbReference>